<dbReference type="PANTHER" id="PTHR43135:SF3">
    <property type="entry name" value="ALPHA-D-RIBOSE 1-METHYLPHOSPHONATE 5-TRIPHOSPHATE DIPHOSPHATASE"/>
    <property type="match status" value="1"/>
</dbReference>
<dbReference type="GO" id="GO:0016810">
    <property type="term" value="F:hydrolase activity, acting on carbon-nitrogen (but not peptide) bonds"/>
    <property type="evidence" value="ECO:0007669"/>
    <property type="project" value="InterPro"/>
</dbReference>
<dbReference type="PIRSF" id="PIRSF038971">
    <property type="entry name" value="PhnM"/>
    <property type="match status" value="1"/>
</dbReference>
<dbReference type="Proteomes" id="UP000295673">
    <property type="component" value="Unassembled WGS sequence"/>
</dbReference>
<name>A0A4R1NSP1_9RHOB</name>
<dbReference type="Pfam" id="PF01979">
    <property type="entry name" value="Amidohydro_1"/>
    <property type="match status" value="1"/>
</dbReference>
<dbReference type="NCBIfam" id="NF011987">
    <property type="entry name" value="PRK15446.2-3"/>
    <property type="match status" value="1"/>
</dbReference>
<dbReference type="SUPFAM" id="SSF51338">
    <property type="entry name" value="Composite domain of metallo-dependent hydrolases"/>
    <property type="match status" value="1"/>
</dbReference>
<proteinExistence type="predicted"/>
<dbReference type="InterPro" id="IPR006680">
    <property type="entry name" value="Amidohydro-rel"/>
</dbReference>
<evidence type="ECO:0000259" key="1">
    <source>
        <dbReference type="Pfam" id="PF01979"/>
    </source>
</evidence>
<accession>A0A4R1NSP1</accession>
<organism evidence="2 3">
    <name type="scientific">Shimia isoporae</name>
    <dbReference type="NCBI Taxonomy" id="647720"/>
    <lineage>
        <taxon>Bacteria</taxon>
        <taxon>Pseudomonadati</taxon>
        <taxon>Pseudomonadota</taxon>
        <taxon>Alphaproteobacteria</taxon>
        <taxon>Rhodobacterales</taxon>
        <taxon>Roseobacteraceae</taxon>
    </lineage>
</organism>
<protein>
    <submittedName>
        <fullName evidence="2">Alpha-D-ribose 1-methylphosphonate 5-triphosphate diphosphatase</fullName>
    </submittedName>
</protein>
<dbReference type="InterPro" id="IPR012696">
    <property type="entry name" value="PhnM"/>
</dbReference>
<keyword evidence="3" id="KW-1185">Reference proteome</keyword>
<dbReference type="GO" id="GO:0019700">
    <property type="term" value="P:organic phosphonate catabolic process"/>
    <property type="evidence" value="ECO:0007669"/>
    <property type="project" value="InterPro"/>
</dbReference>
<dbReference type="RefSeq" id="WP_132858419.1">
    <property type="nucleotide sequence ID" value="NZ_SMGR01000001.1"/>
</dbReference>
<dbReference type="NCBIfam" id="NF011988">
    <property type="entry name" value="PRK15446.2-4"/>
    <property type="match status" value="1"/>
</dbReference>
<dbReference type="InterPro" id="IPR032466">
    <property type="entry name" value="Metal_Hydrolase"/>
</dbReference>
<dbReference type="OrthoDB" id="9785413at2"/>
<dbReference type="PANTHER" id="PTHR43135">
    <property type="entry name" value="ALPHA-D-RIBOSE 1-METHYLPHOSPHONATE 5-TRIPHOSPHATE DIPHOSPHATASE"/>
    <property type="match status" value="1"/>
</dbReference>
<dbReference type="EMBL" id="SMGR01000001">
    <property type="protein sequence ID" value="TCL08278.1"/>
    <property type="molecule type" value="Genomic_DNA"/>
</dbReference>
<evidence type="ECO:0000313" key="3">
    <source>
        <dbReference type="Proteomes" id="UP000295673"/>
    </source>
</evidence>
<dbReference type="SUPFAM" id="SSF51556">
    <property type="entry name" value="Metallo-dependent hydrolases"/>
    <property type="match status" value="1"/>
</dbReference>
<dbReference type="InterPro" id="IPR051781">
    <property type="entry name" value="Metallo-dep_Hydrolase"/>
</dbReference>
<dbReference type="NCBIfam" id="NF011990">
    <property type="entry name" value="PRK15446.2-6"/>
    <property type="match status" value="1"/>
</dbReference>
<dbReference type="NCBIfam" id="NF011984">
    <property type="entry name" value="PRK15446.1-5"/>
    <property type="match status" value="1"/>
</dbReference>
<reference evidence="2 3" key="1">
    <citation type="submission" date="2019-03" db="EMBL/GenBank/DDBJ databases">
        <title>Genomic Encyclopedia of Archaeal and Bacterial Type Strains, Phase II (KMG-II): from individual species to whole genera.</title>
        <authorList>
            <person name="Goeker M."/>
        </authorList>
    </citation>
    <scope>NUCLEOTIDE SEQUENCE [LARGE SCALE GENOMIC DNA]</scope>
    <source>
        <strain evidence="2 3">DSM 26433</strain>
    </source>
</reference>
<dbReference type="InterPro" id="IPR011059">
    <property type="entry name" value="Metal-dep_hydrolase_composite"/>
</dbReference>
<dbReference type="Gene3D" id="3.20.20.140">
    <property type="entry name" value="Metal-dependent hydrolases"/>
    <property type="match status" value="1"/>
</dbReference>
<comment type="caution">
    <text evidence="2">The sequence shown here is derived from an EMBL/GenBank/DDBJ whole genome shotgun (WGS) entry which is preliminary data.</text>
</comment>
<dbReference type="Gene3D" id="2.30.40.10">
    <property type="entry name" value="Urease, subunit C, domain 1"/>
    <property type="match status" value="1"/>
</dbReference>
<evidence type="ECO:0000313" key="2">
    <source>
        <dbReference type="EMBL" id="TCL08278.1"/>
    </source>
</evidence>
<dbReference type="AlphaFoldDB" id="A0A4R1NSP1"/>
<sequence>MWLSDVSLVLRDRVIPCGALRIENGLIAEIVETAGTATHTVYPGFVDMHGDMIKHELEPRPGVDFPMHVAVTHLDARLAAAGVTTAYAGVSFSRTAKDGDRRSYQHTTEIIQALKSQQAGLRVDHRVHARFDITFTAAIEALESLLASGSVDLVSVMDHTPGQGQYRNLEKLIAYRVRDGKVSEEEARAQIQARIDGAVSPEEIYANLQTVSRLCKSYGVAVASHDDDTEEKANIMADIGAVISEFPVTMEAAEVAVARGMMTAMGAPNAMRGQSYSGNLSARDAHAASLLHILAADYHPAAILPAIHALVKTDPKGLPGAVCLAASNPAEALGLNDRGEIAVGKRADLALVDPHLRVVKTLCAGNVVFSNGSVTTAPNNAIAAA</sequence>
<feature type="domain" description="Amidohydrolase-related" evidence="1">
    <location>
        <begin position="166"/>
        <end position="368"/>
    </location>
</feature>
<gene>
    <name evidence="2" type="ORF">BXY66_0313</name>
</gene>